<evidence type="ECO:0000256" key="1">
    <source>
        <dbReference type="SAM" id="Phobius"/>
    </source>
</evidence>
<evidence type="ECO:0000313" key="2">
    <source>
        <dbReference type="EMBL" id="MFC4356667.1"/>
    </source>
</evidence>
<name>A0ABD5P7K6_9EURY</name>
<dbReference type="EMBL" id="JBHSDS010000002">
    <property type="protein sequence ID" value="MFC4356667.1"/>
    <property type="molecule type" value="Genomic_DNA"/>
</dbReference>
<feature type="transmembrane region" description="Helical" evidence="1">
    <location>
        <begin position="40"/>
        <end position="58"/>
    </location>
</feature>
<feature type="transmembrane region" description="Helical" evidence="1">
    <location>
        <begin position="15"/>
        <end position="34"/>
    </location>
</feature>
<feature type="transmembrane region" description="Helical" evidence="1">
    <location>
        <begin position="70"/>
        <end position="93"/>
    </location>
</feature>
<comment type="caution">
    <text evidence="2">The sequence shown here is derived from an EMBL/GenBank/DDBJ whole genome shotgun (WGS) entry which is preliminary data.</text>
</comment>
<organism evidence="2 3">
    <name type="scientific">Halobium salinum</name>
    <dbReference type="NCBI Taxonomy" id="1364940"/>
    <lineage>
        <taxon>Archaea</taxon>
        <taxon>Methanobacteriati</taxon>
        <taxon>Methanobacteriota</taxon>
        <taxon>Stenosarchaea group</taxon>
        <taxon>Halobacteria</taxon>
        <taxon>Halobacteriales</taxon>
        <taxon>Haloferacaceae</taxon>
        <taxon>Halobium</taxon>
    </lineage>
</organism>
<keyword evidence="1" id="KW-0812">Transmembrane</keyword>
<keyword evidence="1" id="KW-1133">Transmembrane helix</keyword>
<dbReference type="Proteomes" id="UP001595921">
    <property type="component" value="Unassembled WGS sequence"/>
</dbReference>
<protein>
    <submittedName>
        <fullName evidence="2">Uncharacterized protein</fullName>
    </submittedName>
</protein>
<reference evidence="2 3" key="1">
    <citation type="journal article" date="2019" name="Int. J. Syst. Evol. Microbiol.">
        <title>The Global Catalogue of Microorganisms (GCM) 10K type strain sequencing project: providing services to taxonomists for standard genome sequencing and annotation.</title>
        <authorList>
            <consortium name="The Broad Institute Genomics Platform"/>
            <consortium name="The Broad Institute Genome Sequencing Center for Infectious Disease"/>
            <person name="Wu L."/>
            <person name="Ma J."/>
        </authorList>
    </citation>
    <scope>NUCLEOTIDE SEQUENCE [LARGE SCALE GENOMIC DNA]</scope>
    <source>
        <strain evidence="2 3">CGMCC 1.12553</strain>
    </source>
</reference>
<proteinExistence type="predicted"/>
<dbReference type="AlphaFoldDB" id="A0ABD5P7K6"/>
<dbReference type="RefSeq" id="WP_267625106.1">
    <property type="nucleotide sequence ID" value="NZ_JAODIW010000010.1"/>
</dbReference>
<sequence>MTPTSDRSRWRPQRLSAALSGPLTLLSAGVYLYGVGRVDWLFVAVGAAVTLVSGTVLARSTLGRYLQSGFERIGVVGRVAVIAVVAVAVWTALFALEPPVVPALSLVAGATSALLLVELSRLLTAEDSPVE</sequence>
<accession>A0ABD5P7K6</accession>
<keyword evidence="3" id="KW-1185">Reference proteome</keyword>
<evidence type="ECO:0000313" key="3">
    <source>
        <dbReference type="Proteomes" id="UP001595921"/>
    </source>
</evidence>
<keyword evidence="1" id="KW-0472">Membrane</keyword>
<gene>
    <name evidence="2" type="ORF">ACFO0N_01750</name>
</gene>